<name>A0A8J2HJ87_COTCN</name>
<comment type="caution">
    <text evidence="1">The sequence shown here is derived from an EMBL/GenBank/DDBJ whole genome shotgun (WGS) entry which is preliminary data.</text>
</comment>
<evidence type="ECO:0000313" key="1">
    <source>
        <dbReference type="EMBL" id="CAG5093150.1"/>
    </source>
</evidence>
<keyword evidence="2" id="KW-1185">Reference proteome</keyword>
<dbReference type="AlphaFoldDB" id="A0A8J2HJ87"/>
<gene>
    <name evidence="1" type="ORF">HICCMSTLAB_LOCUS6626</name>
</gene>
<protein>
    <submittedName>
        <fullName evidence="1">Uncharacterized protein</fullName>
    </submittedName>
</protein>
<dbReference type="EMBL" id="CAJNRD030001120">
    <property type="protein sequence ID" value="CAG5093150.1"/>
    <property type="molecule type" value="Genomic_DNA"/>
</dbReference>
<proteinExistence type="predicted"/>
<organism evidence="1 2">
    <name type="scientific">Cotesia congregata</name>
    <name type="common">Parasitoid wasp</name>
    <name type="synonym">Apanteles congregatus</name>
    <dbReference type="NCBI Taxonomy" id="51543"/>
    <lineage>
        <taxon>Eukaryota</taxon>
        <taxon>Metazoa</taxon>
        <taxon>Ecdysozoa</taxon>
        <taxon>Arthropoda</taxon>
        <taxon>Hexapoda</taxon>
        <taxon>Insecta</taxon>
        <taxon>Pterygota</taxon>
        <taxon>Neoptera</taxon>
        <taxon>Endopterygota</taxon>
        <taxon>Hymenoptera</taxon>
        <taxon>Apocrita</taxon>
        <taxon>Ichneumonoidea</taxon>
        <taxon>Braconidae</taxon>
        <taxon>Microgastrinae</taxon>
        <taxon>Cotesia</taxon>
    </lineage>
</organism>
<accession>A0A8J2HJ87</accession>
<reference evidence="1" key="1">
    <citation type="submission" date="2021-04" db="EMBL/GenBank/DDBJ databases">
        <authorList>
            <person name="Chebbi M.A.C M."/>
        </authorList>
    </citation>
    <scope>NUCLEOTIDE SEQUENCE</scope>
</reference>
<evidence type="ECO:0000313" key="2">
    <source>
        <dbReference type="Proteomes" id="UP000786811"/>
    </source>
</evidence>
<sequence>MNIHHAVQLVKAKRAFKANYRIFYNQNIEPKAKIICYQLLVRPIISYAAPILWNTGPSVMEHYRKFERSCLRACLGRYRTADSNYTLRIDNKTIYDAASIPRFDSFCLMLTRNYFSSLYQIDNEMLKKLKVEEEKTALRMARSNYSPPELFTNLDKRGCIQNSVNIPIIYHSQRHCARKAIYTDPENMPRDKWVYSTALPESDINCLDRLNDKYWWLQGDAKFMDELRRRARLKKQQQQQQ</sequence>
<dbReference type="OrthoDB" id="7989680at2759"/>
<dbReference type="Proteomes" id="UP000786811">
    <property type="component" value="Unassembled WGS sequence"/>
</dbReference>